<gene>
    <name evidence="8" type="ORF">ACFQVD_36830</name>
</gene>
<evidence type="ECO:0000256" key="4">
    <source>
        <dbReference type="ARBA" id="ARBA00023163"/>
    </source>
</evidence>
<evidence type="ECO:0000313" key="9">
    <source>
        <dbReference type="Proteomes" id="UP001596514"/>
    </source>
</evidence>
<proteinExistence type="predicted"/>
<dbReference type="InterPro" id="IPR000792">
    <property type="entry name" value="Tscrpt_reg_LuxR_C"/>
</dbReference>
<dbReference type="PROSITE" id="PS50110">
    <property type="entry name" value="RESPONSE_REGULATORY"/>
    <property type="match status" value="1"/>
</dbReference>
<dbReference type="SUPFAM" id="SSF52172">
    <property type="entry name" value="CheY-like"/>
    <property type="match status" value="1"/>
</dbReference>
<dbReference type="CDD" id="cd06170">
    <property type="entry name" value="LuxR_C_like"/>
    <property type="match status" value="1"/>
</dbReference>
<evidence type="ECO:0000259" key="7">
    <source>
        <dbReference type="PROSITE" id="PS50110"/>
    </source>
</evidence>
<dbReference type="SMART" id="SM00421">
    <property type="entry name" value="HTH_LUXR"/>
    <property type="match status" value="1"/>
</dbReference>
<evidence type="ECO:0000256" key="5">
    <source>
        <dbReference type="PROSITE-ProRule" id="PRU00169"/>
    </source>
</evidence>
<name>A0ABW2TAZ9_9ACTN</name>
<evidence type="ECO:0000256" key="2">
    <source>
        <dbReference type="ARBA" id="ARBA00023015"/>
    </source>
</evidence>
<feature type="modified residue" description="4-aspartylphosphate" evidence="5">
    <location>
        <position position="54"/>
    </location>
</feature>
<dbReference type="InterPro" id="IPR001789">
    <property type="entry name" value="Sig_transdc_resp-reg_receiver"/>
</dbReference>
<reference evidence="9" key="1">
    <citation type="journal article" date="2019" name="Int. J. Syst. Evol. Microbiol.">
        <title>The Global Catalogue of Microorganisms (GCM) 10K type strain sequencing project: providing services to taxonomists for standard genome sequencing and annotation.</title>
        <authorList>
            <consortium name="The Broad Institute Genomics Platform"/>
            <consortium name="The Broad Institute Genome Sequencing Center for Infectious Disease"/>
            <person name="Wu L."/>
            <person name="Ma J."/>
        </authorList>
    </citation>
    <scope>NUCLEOTIDE SEQUENCE [LARGE SCALE GENOMIC DNA]</scope>
    <source>
        <strain evidence="9">JCM 10083</strain>
    </source>
</reference>
<dbReference type="PRINTS" id="PR00038">
    <property type="entry name" value="HTHLUXR"/>
</dbReference>
<dbReference type="Proteomes" id="UP001596514">
    <property type="component" value="Unassembled WGS sequence"/>
</dbReference>
<dbReference type="SUPFAM" id="SSF46894">
    <property type="entry name" value="C-terminal effector domain of the bipartite response regulators"/>
    <property type="match status" value="1"/>
</dbReference>
<organism evidence="8 9">
    <name type="scientific">Streptosporangium amethystogenes subsp. fukuiense</name>
    <dbReference type="NCBI Taxonomy" id="698418"/>
    <lineage>
        <taxon>Bacteria</taxon>
        <taxon>Bacillati</taxon>
        <taxon>Actinomycetota</taxon>
        <taxon>Actinomycetes</taxon>
        <taxon>Streptosporangiales</taxon>
        <taxon>Streptosporangiaceae</taxon>
        <taxon>Streptosporangium</taxon>
    </lineage>
</organism>
<evidence type="ECO:0000256" key="3">
    <source>
        <dbReference type="ARBA" id="ARBA00023125"/>
    </source>
</evidence>
<sequence length="225" mass="23849">MIKVLVADDQELIRAGLTALLRAAPDLEVVGEASDGHEAVQCAAATHPDVILMDIRMPGMDGIAATKRILADGSASSTPQILILTTFDIDEYVYQALRAGASGFLLKQTPAKRLLSAIHTVAAGDVLLSPTSTQRLIEAFTPAPPAVPDRDVSQLFALTARELEIFTLVGQTLSNHDIAQKLCLSQATVKTHLNRAMSKLGLSSRAHVVATAYDCGLVTSRRPAG</sequence>
<dbReference type="InterPro" id="IPR039420">
    <property type="entry name" value="WalR-like"/>
</dbReference>
<keyword evidence="1 5" id="KW-0597">Phosphoprotein</keyword>
<evidence type="ECO:0000313" key="8">
    <source>
        <dbReference type="EMBL" id="MFC7605682.1"/>
    </source>
</evidence>
<accession>A0ABW2TAZ9</accession>
<keyword evidence="3" id="KW-0238">DNA-binding</keyword>
<dbReference type="PANTHER" id="PTHR43214:SF24">
    <property type="entry name" value="TRANSCRIPTIONAL REGULATORY PROTEIN NARL-RELATED"/>
    <property type="match status" value="1"/>
</dbReference>
<dbReference type="Pfam" id="PF00196">
    <property type="entry name" value="GerE"/>
    <property type="match status" value="1"/>
</dbReference>
<keyword evidence="9" id="KW-1185">Reference proteome</keyword>
<keyword evidence="4" id="KW-0804">Transcription</keyword>
<dbReference type="RefSeq" id="WP_343965912.1">
    <property type="nucleotide sequence ID" value="NZ_BAAAGK010000034.1"/>
</dbReference>
<dbReference type="InterPro" id="IPR058245">
    <property type="entry name" value="NreC/VraR/RcsB-like_REC"/>
</dbReference>
<dbReference type="InterPro" id="IPR011006">
    <property type="entry name" value="CheY-like_superfamily"/>
</dbReference>
<dbReference type="PANTHER" id="PTHR43214">
    <property type="entry name" value="TWO-COMPONENT RESPONSE REGULATOR"/>
    <property type="match status" value="1"/>
</dbReference>
<comment type="caution">
    <text evidence="8">The sequence shown here is derived from an EMBL/GenBank/DDBJ whole genome shotgun (WGS) entry which is preliminary data.</text>
</comment>
<feature type="domain" description="HTH luxR-type" evidence="6">
    <location>
        <begin position="151"/>
        <end position="216"/>
    </location>
</feature>
<dbReference type="CDD" id="cd17535">
    <property type="entry name" value="REC_NarL-like"/>
    <property type="match status" value="1"/>
</dbReference>
<dbReference type="Pfam" id="PF00072">
    <property type="entry name" value="Response_reg"/>
    <property type="match status" value="1"/>
</dbReference>
<dbReference type="PROSITE" id="PS50043">
    <property type="entry name" value="HTH_LUXR_2"/>
    <property type="match status" value="1"/>
</dbReference>
<feature type="domain" description="Response regulatory" evidence="7">
    <location>
        <begin position="3"/>
        <end position="122"/>
    </location>
</feature>
<protein>
    <submittedName>
        <fullName evidence="8">Response regulator</fullName>
    </submittedName>
</protein>
<dbReference type="InterPro" id="IPR016032">
    <property type="entry name" value="Sig_transdc_resp-reg_C-effctor"/>
</dbReference>
<dbReference type="Gene3D" id="3.40.50.2300">
    <property type="match status" value="1"/>
</dbReference>
<evidence type="ECO:0000256" key="1">
    <source>
        <dbReference type="ARBA" id="ARBA00022553"/>
    </source>
</evidence>
<keyword evidence="2" id="KW-0805">Transcription regulation</keyword>
<dbReference type="EMBL" id="JBHTEE010000001">
    <property type="protein sequence ID" value="MFC7605682.1"/>
    <property type="molecule type" value="Genomic_DNA"/>
</dbReference>
<evidence type="ECO:0000259" key="6">
    <source>
        <dbReference type="PROSITE" id="PS50043"/>
    </source>
</evidence>
<dbReference type="SMART" id="SM00448">
    <property type="entry name" value="REC"/>
    <property type="match status" value="1"/>
</dbReference>